<keyword evidence="2" id="KW-0677">Repeat</keyword>
<feature type="compositionally biased region" description="Polar residues" evidence="4">
    <location>
        <begin position="360"/>
        <end position="372"/>
    </location>
</feature>
<dbReference type="PROSITE" id="PS50082">
    <property type="entry name" value="WD_REPEATS_2"/>
    <property type="match status" value="3"/>
</dbReference>
<keyword evidence="6" id="KW-1185">Reference proteome</keyword>
<evidence type="ECO:0000256" key="4">
    <source>
        <dbReference type="SAM" id="MobiDB-lite"/>
    </source>
</evidence>
<feature type="compositionally biased region" description="Polar residues" evidence="4">
    <location>
        <begin position="12"/>
        <end position="34"/>
    </location>
</feature>
<dbReference type="Gene3D" id="2.130.10.10">
    <property type="entry name" value="YVTN repeat-like/Quinoprotein amine dehydrogenase"/>
    <property type="match status" value="2"/>
</dbReference>
<feature type="repeat" description="WD" evidence="3">
    <location>
        <begin position="167"/>
        <end position="207"/>
    </location>
</feature>
<evidence type="ECO:0000256" key="1">
    <source>
        <dbReference type="ARBA" id="ARBA00022574"/>
    </source>
</evidence>
<feature type="region of interest" description="Disordered" evidence="4">
    <location>
        <begin position="1"/>
        <end position="40"/>
    </location>
</feature>
<dbReference type="InterPro" id="IPR036322">
    <property type="entry name" value="WD40_repeat_dom_sf"/>
</dbReference>
<evidence type="ECO:0000313" key="5">
    <source>
        <dbReference type="EMBL" id="OAX35106.1"/>
    </source>
</evidence>
<dbReference type="InterPro" id="IPR015943">
    <property type="entry name" value="WD40/YVTN_repeat-like_dom_sf"/>
</dbReference>
<dbReference type="PANTHER" id="PTHR19848">
    <property type="entry name" value="WD40 REPEAT PROTEIN"/>
    <property type="match status" value="1"/>
</dbReference>
<keyword evidence="1 3" id="KW-0853">WD repeat</keyword>
<dbReference type="STRING" id="1314800.A0A1B7MR95"/>
<dbReference type="Pfam" id="PF00400">
    <property type="entry name" value="WD40"/>
    <property type="match status" value="7"/>
</dbReference>
<feature type="repeat" description="WD" evidence="3">
    <location>
        <begin position="83"/>
        <end position="115"/>
    </location>
</feature>
<proteinExistence type="predicted"/>
<dbReference type="AlphaFoldDB" id="A0A1B7MR95"/>
<evidence type="ECO:0000313" key="6">
    <source>
        <dbReference type="Proteomes" id="UP000092154"/>
    </source>
</evidence>
<dbReference type="EMBL" id="KV448532">
    <property type="protein sequence ID" value="OAX35106.1"/>
    <property type="molecule type" value="Genomic_DNA"/>
</dbReference>
<dbReference type="OrthoDB" id="10251741at2759"/>
<protein>
    <submittedName>
        <fullName evidence="5">WD40 repeat-like protein</fullName>
    </submittedName>
</protein>
<dbReference type="SMART" id="SM00320">
    <property type="entry name" value="WD40"/>
    <property type="match status" value="7"/>
</dbReference>
<accession>A0A1B7MR95</accession>
<reference evidence="5 6" key="1">
    <citation type="submission" date="2016-06" db="EMBL/GenBank/DDBJ databases">
        <title>Comparative genomics of the ectomycorrhizal sister species Rhizopogon vinicolor and Rhizopogon vesiculosus (Basidiomycota: Boletales) reveals a divergence of the mating type B locus.</title>
        <authorList>
            <consortium name="DOE Joint Genome Institute"/>
            <person name="Mujic A.B."/>
            <person name="Kuo A."/>
            <person name="Tritt A."/>
            <person name="Lipzen A."/>
            <person name="Chen C."/>
            <person name="Johnson J."/>
            <person name="Sharma A."/>
            <person name="Barry K."/>
            <person name="Grigoriev I.V."/>
            <person name="Spatafora J.W."/>
        </authorList>
    </citation>
    <scope>NUCLEOTIDE SEQUENCE [LARGE SCALE GENOMIC DNA]</scope>
    <source>
        <strain evidence="5 6">AM-OR11-026</strain>
    </source>
</reference>
<dbReference type="PANTHER" id="PTHR19848:SF8">
    <property type="entry name" value="F-BOX AND WD REPEAT DOMAIN CONTAINING 7"/>
    <property type="match status" value="1"/>
</dbReference>
<sequence length="372" mass="40741">MPEYTRRRRCTVPSQLPANPTPESAAPQMQSKTPTAKHRFEGHQRTIRSFIFLHDNIHVVSGSWDGTMRKWDCDTGCLVGEPWKREGGRILALALSPDGKTIACGRVDGSVQRWDTDGKMIESIWRGGSGVWSLSWSPSGGHIASGSHDGTILIRKAKSGKVEVGPIETNQGGVYSLAFSPLGDRIASGGDGTICIWDSNTGEPLVGPIKNLYHHVESVVWSLDGSKLYTASDRFARVFDSISGKLLHRLEHDNWLYSVALSPKHNVLACVGMGGIAQLWNTESHKPLGKPFRQEGRKPLHCVSFCQDGQYLAYGGGDNKITLWTVQDIAPQLTVRAPMSKIQDITQEETQPEPPLSSFLDVSSTPTPHSPP</sequence>
<feature type="compositionally biased region" description="Basic residues" evidence="4">
    <location>
        <begin position="1"/>
        <end position="10"/>
    </location>
</feature>
<dbReference type="PROSITE" id="PS50294">
    <property type="entry name" value="WD_REPEATS_REGION"/>
    <property type="match status" value="1"/>
</dbReference>
<dbReference type="InParanoid" id="A0A1B7MR95"/>
<dbReference type="CDD" id="cd00200">
    <property type="entry name" value="WD40"/>
    <property type="match status" value="1"/>
</dbReference>
<gene>
    <name evidence="5" type="ORF">K503DRAFT_396960</name>
</gene>
<feature type="repeat" description="WD" evidence="3">
    <location>
        <begin position="40"/>
        <end position="72"/>
    </location>
</feature>
<name>A0A1B7MR95_9AGAM</name>
<feature type="region of interest" description="Disordered" evidence="4">
    <location>
        <begin position="346"/>
        <end position="372"/>
    </location>
</feature>
<dbReference type="SUPFAM" id="SSF50978">
    <property type="entry name" value="WD40 repeat-like"/>
    <property type="match status" value="1"/>
</dbReference>
<dbReference type="InterPro" id="IPR001680">
    <property type="entry name" value="WD40_rpt"/>
</dbReference>
<organism evidence="5 6">
    <name type="scientific">Rhizopogon vinicolor AM-OR11-026</name>
    <dbReference type="NCBI Taxonomy" id="1314800"/>
    <lineage>
        <taxon>Eukaryota</taxon>
        <taxon>Fungi</taxon>
        <taxon>Dikarya</taxon>
        <taxon>Basidiomycota</taxon>
        <taxon>Agaricomycotina</taxon>
        <taxon>Agaricomycetes</taxon>
        <taxon>Agaricomycetidae</taxon>
        <taxon>Boletales</taxon>
        <taxon>Suillineae</taxon>
        <taxon>Rhizopogonaceae</taxon>
        <taxon>Rhizopogon</taxon>
    </lineage>
</organism>
<evidence type="ECO:0000256" key="2">
    <source>
        <dbReference type="ARBA" id="ARBA00022737"/>
    </source>
</evidence>
<evidence type="ECO:0000256" key="3">
    <source>
        <dbReference type="PROSITE-ProRule" id="PRU00221"/>
    </source>
</evidence>
<dbReference type="Proteomes" id="UP000092154">
    <property type="component" value="Unassembled WGS sequence"/>
</dbReference>